<proteinExistence type="predicted"/>
<evidence type="ECO:0000313" key="2">
    <source>
        <dbReference type="Proteomes" id="UP000887564"/>
    </source>
</evidence>
<dbReference type="WBParaSite" id="PEQ_0000372401-mRNA-1">
    <property type="protein sequence ID" value="PEQ_0000372401-mRNA-1"/>
    <property type="gene ID" value="PEQ_0000372401"/>
</dbReference>
<reference evidence="3" key="1">
    <citation type="submission" date="2022-11" db="UniProtKB">
        <authorList>
            <consortium name="WormBaseParasite"/>
        </authorList>
    </citation>
    <scope>IDENTIFICATION</scope>
</reference>
<sequence length="53" mass="5298">MLIGGAIELGGDAAAHAATSNDLQGVRAYAQLDTPKLFTLGMVPMCLPGGSVP</sequence>
<evidence type="ECO:0000259" key="1">
    <source>
        <dbReference type="Pfam" id="PF13236"/>
    </source>
</evidence>
<keyword evidence="2" id="KW-1185">Reference proteome</keyword>
<name>A0A914RP91_PAREQ</name>
<organism evidence="2 3">
    <name type="scientific">Parascaris equorum</name>
    <name type="common">Equine roundworm</name>
    <dbReference type="NCBI Taxonomy" id="6256"/>
    <lineage>
        <taxon>Eukaryota</taxon>
        <taxon>Metazoa</taxon>
        <taxon>Ecdysozoa</taxon>
        <taxon>Nematoda</taxon>
        <taxon>Chromadorea</taxon>
        <taxon>Rhabditida</taxon>
        <taxon>Spirurina</taxon>
        <taxon>Ascaridomorpha</taxon>
        <taxon>Ascaridoidea</taxon>
        <taxon>Ascarididae</taxon>
        <taxon>Parascaris</taxon>
    </lineage>
</organism>
<accession>A0A914RP91</accession>
<evidence type="ECO:0000313" key="3">
    <source>
        <dbReference type="WBParaSite" id="PEQ_0000372401-mRNA-1"/>
    </source>
</evidence>
<dbReference type="AlphaFoldDB" id="A0A914RP91"/>
<feature type="domain" description="Clu" evidence="1">
    <location>
        <begin position="8"/>
        <end position="43"/>
    </location>
</feature>
<dbReference type="Proteomes" id="UP000887564">
    <property type="component" value="Unplaced"/>
</dbReference>
<protein>
    <submittedName>
        <fullName evidence="3">Clu domain-containing protein</fullName>
    </submittedName>
</protein>
<dbReference type="InterPro" id="IPR025697">
    <property type="entry name" value="CLU_dom"/>
</dbReference>
<dbReference type="Pfam" id="PF13236">
    <property type="entry name" value="CLU"/>
    <property type="match status" value="1"/>
</dbReference>